<dbReference type="AlphaFoldDB" id="F6VKL9"/>
<dbReference type="PRINTS" id="PR00081">
    <property type="entry name" value="GDHRDH"/>
</dbReference>
<dbReference type="InParanoid" id="F6VKL9"/>
<reference evidence="2" key="1">
    <citation type="journal article" date="2002" name="Science">
        <title>The draft genome of Ciona intestinalis: insights into chordate and vertebrate origins.</title>
        <authorList>
            <person name="Dehal P."/>
            <person name="Satou Y."/>
            <person name="Campbell R.K."/>
            <person name="Chapman J."/>
            <person name="Degnan B."/>
            <person name="De Tomaso A."/>
            <person name="Davidson B."/>
            <person name="Di Gregorio A."/>
            <person name="Gelpke M."/>
            <person name="Goodstein D.M."/>
            <person name="Harafuji N."/>
            <person name="Hastings K.E."/>
            <person name="Ho I."/>
            <person name="Hotta K."/>
            <person name="Huang W."/>
            <person name="Kawashima T."/>
            <person name="Lemaire P."/>
            <person name="Martinez D."/>
            <person name="Meinertzhagen I.A."/>
            <person name="Necula S."/>
            <person name="Nonaka M."/>
            <person name="Putnam N."/>
            <person name="Rash S."/>
            <person name="Saiga H."/>
            <person name="Satake M."/>
            <person name="Terry A."/>
            <person name="Yamada L."/>
            <person name="Wang H.G."/>
            <person name="Awazu S."/>
            <person name="Azumi K."/>
            <person name="Boore J."/>
            <person name="Branno M."/>
            <person name="Chin-Bow S."/>
            <person name="DeSantis R."/>
            <person name="Doyle S."/>
            <person name="Francino P."/>
            <person name="Keys D.N."/>
            <person name="Haga S."/>
            <person name="Hayashi H."/>
            <person name="Hino K."/>
            <person name="Imai K.S."/>
            <person name="Inaba K."/>
            <person name="Kano S."/>
            <person name="Kobayashi K."/>
            <person name="Kobayashi M."/>
            <person name="Lee B.I."/>
            <person name="Makabe K.W."/>
            <person name="Manohar C."/>
            <person name="Matassi G."/>
            <person name="Medina M."/>
            <person name="Mochizuki Y."/>
            <person name="Mount S."/>
            <person name="Morishita T."/>
            <person name="Miura S."/>
            <person name="Nakayama A."/>
            <person name="Nishizaka S."/>
            <person name="Nomoto H."/>
            <person name="Ohta F."/>
            <person name="Oishi K."/>
            <person name="Rigoutsos I."/>
            <person name="Sano M."/>
            <person name="Sasaki A."/>
            <person name="Sasakura Y."/>
            <person name="Shoguchi E."/>
            <person name="Shin-i T."/>
            <person name="Spagnuolo A."/>
            <person name="Stainier D."/>
            <person name="Suzuki M.M."/>
            <person name="Tassy O."/>
            <person name="Takatori N."/>
            <person name="Tokuoka M."/>
            <person name="Yagi K."/>
            <person name="Yoshizaki F."/>
            <person name="Wada S."/>
            <person name="Zhang C."/>
            <person name="Hyatt P.D."/>
            <person name="Larimer F."/>
            <person name="Detter C."/>
            <person name="Doggett N."/>
            <person name="Glavina T."/>
            <person name="Hawkins T."/>
            <person name="Richardson P."/>
            <person name="Lucas S."/>
            <person name="Kohara Y."/>
            <person name="Levine M."/>
            <person name="Satoh N."/>
            <person name="Rokhsar D.S."/>
        </authorList>
    </citation>
    <scope>NUCLEOTIDE SEQUENCE [LARGE SCALE GENOMIC DNA]</scope>
</reference>
<dbReference type="Gene3D" id="3.40.50.720">
    <property type="entry name" value="NAD(P)-binding Rossmann-like Domain"/>
    <property type="match status" value="1"/>
</dbReference>
<reference evidence="1" key="4">
    <citation type="submission" date="2025-09" db="UniProtKB">
        <authorList>
            <consortium name="Ensembl"/>
        </authorList>
    </citation>
    <scope>IDENTIFICATION</scope>
</reference>
<dbReference type="HOGENOM" id="CLU_010194_44_8_1"/>
<keyword evidence="2" id="KW-1185">Reference proteome</keyword>
<sequence length="314" mass="35272">MTVYRKALLFTKGLIYESKNGYINAAKQFDQNDVSVDVTGHVFMVTGANSGIGKEVTKELASRGGEVHMVCRSLERANAARDEIVKATKNEKIFVHIVDLSNIRSVGEFAKSFSESHGRLDTLVNNAGEMVADWRLTETENLEVNFATNSMSHFVLTESLLPLMEKSERPRVVNVTSSGMLLQCLNPKCFSKEKPNNFEAIIAYAQCKRQLTVLTEHWAEKHSSVHFSCMHPGWVDTPAAKRGLGDFYEKMSHKFRTPAQGADTVVWLCLAEKVLSIPSGSYFQDRKVSMKHLPLATTKESKRDRSEFLKCMKN</sequence>
<evidence type="ECO:0008006" key="3">
    <source>
        <dbReference type="Google" id="ProtNLM"/>
    </source>
</evidence>
<evidence type="ECO:0000313" key="1">
    <source>
        <dbReference type="Ensembl" id="ENSCINP00000026800.2"/>
    </source>
</evidence>
<dbReference type="Ensembl" id="ENSCINT00000027046.2">
    <property type="protein sequence ID" value="ENSCINP00000026800.2"/>
    <property type="gene ID" value="ENSCING00000014944.2"/>
</dbReference>
<dbReference type="EMBL" id="EAAA01002264">
    <property type="status" value="NOT_ANNOTATED_CDS"/>
    <property type="molecule type" value="Genomic_DNA"/>
</dbReference>
<name>F6VKL9_CIOIN</name>
<evidence type="ECO:0000313" key="2">
    <source>
        <dbReference type="Proteomes" id="UP000008144"/>
    </source>
</evidence>
<dbReference type="GeneTree" id="ENSGT00940000163782"/>
<dbReference type="InterPro" id="IPR052992">
    <property type="entry name" value="SDR_member_12"/>
</dbReference>
<organism evidence="1 2">
    <name type="scientific">Ciona intestinalis</name>
    <name type="common">Transparent sea squirt</name>
    <name type="synonym">Ascidia intestinalis</name>
    <dbReference type="NCBI Taxonomy" id="7719"/>
    <lineage>
        <taxon>Eukaryota</taxon>
        <taxon>Metazoa</taxon>
        <taxon>Chordata</taxon>
        <taxon>Tunicata</taxon>
        <taxon>Ascidiacea</taxon>
        <taxon>Phlebobranchia</taxon>
        <taxon>Cionidae</taxon>
        <taxon>Ciona</taxon>
    </lineage>
</organism>
<dbReference type="Pfam" id="PF00106">
    <property type="entry name" value="adh_short"/>
    <property type="match status" value="1"/>
</dbReference>
<reference evidence="1" key="2">
    <citation type="journal article" date="2008" name="Genome Biol.">
        <title>Improved genome assembly and evidence-based global gene model set for the chordate Ciona intestinalis: new insight into intron and operon populations.</title>
        <authorList>
            <person name="Satou Y."/>
            <person name="Mineta K."/>
            <person name="Ogasawara M."/>
            <person name="Sasakura Y."/>
            <person name="Shoguchi E."/>
            <person name="Ueno K."/>
            <person name="Yamada L."/>
            <person name="Matsumoto J."/>
            <person name="Wasserscheid J."/>
            <person name="Dewar K."/>
            <person name="Wiley G.B."/>
            <person name="Macmil S.L."/>
            <person name="Roe B.A."/>
            <person name="Zeller R.W."/>
            <person name="Hastings K.E."/>
            <person name="Lemaire P."/>
            <person name="Lindquist E."/>
            <person name="Endo T."/>
            <person name="Hotta K."/>
            <person name="Inaba K."/>
        </authorList>
    </citation>
    <scope>NUCLEOTIDE SEQUENCE [LARGE SCALE GENOMIC DNA]</scope>
    <source>
        <strain evidence="1">wild type</strain>
    </source>
</reference>
<proteinExistence type="predicted"/>
<dbReference type="PANTHER" id="PTHR44656">
    <property type="entry name" value="DEHYDROGENASE/REDUCTASE SDR FAMILY MEMBER 12"/>
    <property type="match status" value="1"/>
</dbReference>
<dbReference type="SUPFAM" id="SSF51735">
    <property type="entry name" value="NAD(P)-binding Rossmann-fold domains"/>
    <property type="match status" value="1"/>
</dbReference>
<dbReference type="InterPro" id="IPR002347">
    <property type="entry name" value="SDR_fam"/>
</dbReference>
<accession>F6VKL9</accession>
<protein>
    <recommendedName>
        <fullName evidence="3">Dehydrogenase/reductase SDR family member 12</fullName>
    </recommendedName>
</protein>
<reference evidence="1" key="3">
    <citation type="submission" date="2025-08" db="UniProtKB">
        <authorList>
            <consortium name="Ensembl"/>
        </authorList>
    </citation>
    <scope>IDENTIFICATION</scope>
</reference>
<dbReference type="PANTHER" id="PTHR44656:SF7">
    <property type="entry name" value="DEHYDROGENASE_REDUCTASE SDR FAMILY MEMBER 12"/>
    <property type="match status" value="1"/>
</dbReference>
<dbReference type="InterPro" id="IPR036291">
    <property type="entry name" value="NAD(P)-bd_dom_sf"/>
</dbReference>
<dbReference type="OMA" id="GHVFMVT"/>
<dbReference type="Proteomes" id="UP000008144">
    <property type="component" value="Chromosome 6"/>
</dbReference>